<evidence type="ECO:0008006" key="7">
    <source>
        <dbReference type="Google" id="ProtNLM"/>
    </source>
</evidence>
<proteinExistence type="predicted"/>
<evidence type="ECO:0000256" key="4">
    <source>
        <dbReference type="SAM" id="Phobius"/>
    </source>
</evidence>
<accession>A0AAV5DLQ3</accession>
<evidence type="ECO:0000256" key="3">
    <source>
        <dbReference type="ARBA" id="ARBA00023136"/>
    </source>
</evidence>
<dbReference type="EMBL" id="BQKI01000018">
    <property type="protein sequence ID" value="GJN11574.1"/>
    <property type="molecule type" value="Genomic_DNA"/>
</dbReference>
<dbReference type="AlphaFoldDB" id="A0AAV5DLQ3"/>
<keyword evidence="6" id="KW-1185">Reference proteome</keyword>
<keyword evidence="1 4" id="KW-0812">Transmembrane</keyword>
<sequence length="90" mass="9889">MLLAKMSGSAKAYGVVVLIWLMYSGMHVMNKMALDQGMNPLVFVLYRHTTAALVLIPITFLLERGRAKPVTLKIGCNMFVHALYGFTGGV</sequence>
<gene>
    <name evidence="5" type="primary">ga29774</name>
    <name evidence="5" type="ORF">PR202_ga29774</name>
</gene>
<dbReference type="PANTHER" id="PTHR31218">
    <property type="entry name" value="WAT1-RELATED PROTEIN"/>
    <property type="match status" value="1"/>
</dbReference>
<dbReference type="InterPro" id="IPR030184">
    <property type="entry name" value="WAT1-related"/>
</dbReference>
<protein>
    <recommendedName>
        <fullName evidence="7">WAT1-related protein</fullName>
    </recommendedName>
</protein>
<dbReference type="Proteomes" id="UP001054889">
    <property type="component" value="Unassembled WGS sequence"/>
</dbReference>
<evidence type="ECO:0000256" key="2">
    <source>
        <dbReference type="ARBA" id="ARBA00022989"/>
    </source>
</evidence>
<dbReference type="GO" id="GO:0022857">
    <property type="term" value="F:transmembrane transporter activity"/>
    <property type="evidence" value="ECO:0007669"/>
    <property type="project" value="InterPro"/>
</dbReference>
<evidence type="ECO:0000256" key="1">
    <source>
        <dbReference type="ARBA" id="ARBA00022692"/>
    </source>
</evidence>
<evidence type="ECO:0000313" key="5">
    <source>
        <dbReference type="EMBL" id="GJN11574.1"/>
    </source>
</evidence>
<evidence type="ECO:0000313" key="6">
    <source>
        <dbReference type="Proteomes" id="UP001054889"/>
    </source>
</evidence>
<keyword evidence="3 4" id="KW-0472">Membrane</keyword>
<feature type="transmembrane region" description="Helical" evidence="4">
    <location>
        <begin position="41"/>
        <end position="62"/>
    </location>
</feature>
<keyword evidence="2 4" id="KW-1133">Transmembrane helix</keyword>
<organism evidence="5 6">
    <name type="scientific">Eleusine coracana subsp. coracana</name>
    <dbReference type="NCBI Taxonomy" id="191504"/>
    <lineage>
        <taxon>Eukaryota</taxon>
        <taxon>Viridiplantae</taxon>
        <taxon>Streptophyta</taxon>
        <taxon>Embryophyta</taxon>
        <taxon>Tracheophyta</taxon>
        <taxon>Spermatophyta</taxon>
        <taxon>Magnoliopsida</taxon>
        <taxon>Liliopsida</taxon>
        <taxon>Poales</taxon>
        <taxon>Poaceae</taxon>
        <taxon>PACMAD clade</taxon>
        <taxon>Chloridoideae</taxon>
        <taxon>Cynodonteae</taxon>
        <taxon>Eleusininae</taxon>
        <taxon>Eleusine</taxon>
    </lineage>
</organism>
<name>A0AAV5DLQ3_ELECO</name>
<dbReference type="GO" id="GO:0016020">
    <property type="term" value="C:membrane"/>
    <property type="evidence" value="ECO:0007669"/>
    <property type="project" value="InterPro"/>
</dbReference>
<comment type="caution">
    <text evidence="5">The sequence shown here is derived from an EMBL/GenBank/DDBJ whole genome shotgun (WGS) entry which is preliminary data.</text>
</comment>
<feature type="transmembrane region" description="Helical" evidence="4">
    <location>
        <begin position="12"/>
        <end position="29"/>
    </location>
</feature>
<reference evidence="5" key="2">
    <citation type="submission" date="2021-12" db="EMBL/GenBank/DDBJ databases">
        <title>Resequencing data analysis of finger millet.</title>
        <authorList>
            <person name="Hatakeyama M."/>
            <person name="Aluri S."/>
            <person name="Balachadran M.T."/>
            <person name="Sivarajan S.R."/>
            <person name="Poveda L."/>
            <person name="Shimizu-Inatsugi R."/>
            <person name="Schlapbach R."/>
            <person name="Sreeman S.M."/>
            <person name="Shimizu K.K."/>
        </authorList>
    </citation>
    <scope>NUCLEOTIDE SEQUENCE</scope>
</reference>
<reference evidence="5" key="1">
    <citation type="journal article" date="2018" name="DNA Res.">
        <title>Multiple hybrid de novo genome assembly of finger millet, an orphan allotetraploid crop.</title>
        <authorList>
            <person name="Hatakeyama M."/>
            <person name="Aluri S."/>
            <person name="Balachadran M.T."/>
            <person name="Sivarajan S.R."/>
            <person name="Patrignani A."/>
            <person name="Gruter S."/>
            <person name="Poveda L."/>
            <person name="Shimizu-Inatsugi R."/>
            <person name="Baeten J."/>
            <person name="Francoijs K.J."/>
            <person name="Nataraja K.N."/>
            <person name="Reddy Y.A.N."/>
            <person name="Phadnis S."/>
            <person name="Ravikumar R.L."/>
            <person name="Schlapbach R."/>
            <person name="Sreeman S.M."/>
            <person name="Shimizu K.K."/>
        </authorList>
    </citation>
    <scope>NUCLEOTIDE SEQUENCE</scope>
</reference>